<dbReference type="InterPro" id="IPR042099">
    <property type="entry name" value="ANL_N_sf"/>
</dbReference>
<reference evidence="3 4" key="2">
    <citation type="submission" date="2016-12" db="EMBL/GenBank/DDBJ databases">
        <title>Draft Genome Sequence of Cystobacter ferrugineus Strain Cbfe23.</title>
        <authorList>
            <person name="Akbar S."/>
            <person name="Dowd S.E."/>
            <person name="Stevens D.C."/>
        </authorList>
    </citation>
    <scope>NUCLEOTIDE SEQUENCE [LARGE SCALE GENOMIC DNA]</scope>
    <source>
        <strain evidence="3 4">Cbfe23</strain>
    </source>
</reference>
<evidence type="ECO:0000259" key="2">
    <source>
        <dbReference type="Pfam" id="PF13193"/>
    </source>
</evidence>
<dbReference type="InterPro" id="IPR045851">
    <property type="entry name" value="AMP-bd_C_sf"/>
</dbReference>
<dbReference type="Gene3D" id="3.40.50.12780">
    <property type="entry name" value="N-terminal domain of ligase-like"/>
    <property type="match status" value="1"/>
</dbReference>
<dbReference type="InterPro" id="IPR050237">
    <property type="entry name" value="ATP-dep_AMP-bd_enzyme"/>
</dbReference>
<dbReference type="SUPFAM" id="SSF56801">
    <property type="entry name" value="Acetyl-CoA synthetase-like"/>
    <property type="match status" value="1"/>
</dbReference>
<proteinExistence type="predicted"/>
<dbReference type="STRING" id="83449.BON30_19010"/>
<dbReference type="AlphaFoldDB" id="A0A1L9BBD6"/>
<sequence>MSNLKARLEQFGSRPALVFRGSTISYAELCERAHAFTTLLTSEGIAPGECVALRGDFSPNTVALLIALADNRGIAVPLGRSARAQHASWLEIAQVTRLFDFNEDDTWSLSRVPWRGDANPLLSQLRSAGRAGIVFFSSGTSGTPKAMLHAVDRILEKFTRPREPRRTLSFLLLDHAGGINTLFGILTGGGTLVAPEGRTPESICALIQEHRVELLPTTPTFLNVMLLAEAHKRYDLSSLRLITYGTEPMPESTLKAVHRALPGVRIKQTYGLSELGALATRSEADDSLWIQIGGEGYEAKVEGGTLRVRTKMAMLGYLNAPSPFDAEGWMDTGDAVEVRGDYVRVLGRQSELINVGGQKVFPQEVENVILGVPNVKDVLVQGRASPVVGQVVVATVQLAQPEPADEVRKRVREFCKDKLDAFKIPAIVTVTEGDLSNERMKKARTRTAHV</sequence>
<dbReference type="EMBL" id="MPIN01000004">
    <property type="protein sequence ID" value="OJH39582.1"/>
    <property type="molecule type" value="Genomic_DNA"/>
</dbReference>
<dbReference type="InterPro" id="IPR025110">
    <property type="entry name" value="AMP-bd_C"/>
</dbReference>
<accession>A0A1L9BBD6</accession>
<dbReference type="Gene3D" id="3.30.300.30">
    <property type="match status" value="1"/>
</dbReference>
<evidence type="ECO:0000259" key="1">
    <source>
        <dbReference type="Pfam" id="PF00501"/>
    </source>
</evidence>
<evidence type="ECO:0000313" key="4">
    <source>
        <dbReference type="Proteomes" id="UP000182229"/>
    </source>
</evidence>
<dbReference type="RefSeq" id="WP_071899749.1">
    <property type="nucleotide sequence ID" value="NZ_MPIN01000004.1"/>
</dbReference>
<dbReference type="InterPro" id="IPR000873">
    <property type="entry name" value="AMP-dep_synth/lig_dom"/>
</dbReference>
<dbReference type="Proteomes" id="UP000182229">
    <property type="component" value="Unassembled WGS sequence"/>
</dbReference>
<organism evidence="3 4">
    <name type="scientific">Cystobacter ferrugineus</name>
    <dbReference type="NCBI Taxonomy" id="83449"/>
    <lineage>
        <taxon>Bacteria</taxon>
        <taxon>Pseudomonadati</taxon>
        <taxon>Myxococcota</taxon>
        <taxon>Myxococcia</taxon>
        <taxon>Myxococcales</taxon>
        <taxon>Cystobacterineae</taxon>
        <taxon>Archangiaceae</taxon>
        <taxon>Cystobacter</taxon>
    </lineage>
</organism>
<gene>
    <name evidence="3" type="ORF">BON30_19010</name>
</gene>
<reference evidence="4" key="1">
    <citation type="submission" date="2016-11" db="EMBL/GenBank/DDBJ databases">
        <authorList>
            <person name="Shukria A."/>
            <person name="Stevens D.C."/>
        </authorList>
    </citation>
    <scope>NUCLEOTIDE SEQUENCE [LARGE SCALE GENOMIC DNA]</scope>
    <source>
        <strain evidence="4">Cbfe23</strain>
    </source>
</reference>
<dbReference type="Pfam" id="PF13193">
    <property type="entry name" value="AMP-binding_C"/>
    <property type="match status" value="1"/>
</dbReference>
<comment type="caution">
    <text evidence="3">The sequence shown here is derived from an EMBL/GenBank/DDBJ whole genome shotgun (WGS) entry which is preliminary data.</text>
</comment>
<keyword evidence="4" id="KW-1185">Reference proteome</keyword>
<dbReference type="Pfam" id="PF00501">
    <property type="entry name" value="AMP-binding"/>
    <property type="match status" value="1"/>
</dbReference>
<dbReference type="CDD" id="cd04433">
    <property type="entry name" value="AFD_class_I"/>
    <property type="match status" value="1"/>
</dbReference>
<dbReference type="GO" id="GO:0016878">
    <property type="term" value="F:acid-thiol ligase activity"/>
    <property type="evidence" value="ECO:0007669"/>
    <property type="project" value="UniProtKB-ARBA"/>
</dbReference>
<feature type="domain" description="AMP-binding enzyme C-terminal" evidence="2">
    <location>
        <begin position="364"/>
        <end position="432"/>
    </location>
</feature>
<protein>
    <submittedName>
        <fullName evidence="3">AMP-dependent synthetase</fullName>
    </submittedName>
</protein>
<dbReference type="PANTHER" id="PTHR43767:SF1">
    <property type="entry name" value="NONRIBOSOMAL PEPTIDE SYNTHASE PES1 (EUROFUNG)-RELATED"/>
    <property type="match status" value="1"/>
</dbReference>
<name>A0A1L9BBD6_9BACT</name>
<dbReference type="PANTHER" id="PTHR43767">
    <property type="entry name" value="LONG-CHAIN-FATTY-ACID--COA LIGASE"/>
    <property type="match status" value="1"/>
</dbReference>
<evidence type="ECO:0000313" key="3">
    <source>
        <dbReference type="EMBL" id="OJH39582.1"/>
    </source>
</evidence>
<feature type="domain" description="AMP-dependent synthetase/ligase" evidence="1">
    <location>
        <begin position="6"/>
        <end position="285"/>
    </location>
</feature>